<gene>
    <name evidence="4" type="primary">ydjH_3</name>
    <name evidence="4" type="ORF">DSM106044_04642</name>
</gene>
<dbReference type="RefSeq" id="WP_027291906.1">
    <property type="nucleotide sequence ID" value="NZ_CABMJZ010000068.1"/>
</dbReference>
<keyword evidence="1 4" id="KW-0808">Transferase</keyword>
<dbReference type="InterPro" id="IPR011611">
    <property type="entry name" value="PfkB_dom"/>
</dbReference>
<organism evidence="4 5">
    <name type="scientific">Robinsoniella peoriensis</name>
    <dbReference type="NCBI Taxonomy" id="180332"/>
    <lineage>
        <taxon>Bacteria</taxon>
        <taxon>Bacillati</taxon>
        <taxon>Bacillota</taxon>
        <taxon>Clostridia</taxon>
        <taxon>Lachnospirales</taxon>
        <taxon>Lachnospiraceae</taxon>
        <taxon>Robinsoniella</taxon>
    </lineage>
</organism>
<dbReference type="EMBL" id="QGQD01000092">
    <property type="protein sequence ID" value="TLC98532.1"/>
    <property type="molecule type" value="Genomic_DNA"/>
</dbReference>
<reference evidence="4 5" key="1">
    <citation type="journal article" date="2019" name="Anaerobe">
        <title>Detection of Robinsoniella peoriensis in multiple bone samples of a trauma patient.</title>
        <authorList>
            <person name="Schrottner P."/>
            <person name="Hartwich K."/>
            <person name="Bunk B."/>
            <person name="Schober I."/>
            <person name="Helbig S."/>
            <person name="Rudolph W.W."/>
            <person name="Gunzer F."/>
        </authorList>
    </citation>
    <scope>NUCLEOTIDE SEQUENCE [LARGE SCALE GENOMIC DNA]</scope>
    <source>
        <strain evidence="4 5">DSM 106044</strain>
    </source>
</reference>
<feature type="domain" description="Carbohydrate kinase PfkB" evidence="3">
    <location>
        <begin position="9"/>
        <end position="353"/>
    </location>
</feature>
<evidence type="ECO:0000256" key="1">
    <source>
        <dbReference type="ARBA" id="ARBA00022679"/>
    </source>
</evidence>
<dbReference type="SUPFAM" id="SSF53613">
    <property type="entry name" value="Ribokinase-like"/>
    <property type="match status" value="1"/>
</dbReference>
<dbReference type="GO" id="GO:0005829">
    <property type="term" value="C:cytosol"/>
    <property type="evidence" value="ECO:0007669"/>
    <property type="project" value="TreeGrafter"/>
</dbReference>
<dbReference type="STRING" id="180332.GCA_000797495_00116"/>
<dbReference type="EC" id="2.7.1.-" evidence="4"/>
<evidence type="ECO:0000313" key="5">
    <source>
        <dbReference type="Proteomes" id="UP000306509"/>
    </source>
</evidence>
<sequence>MSEAKASVVVAGHICLDITPDFPNIKIDKVDDMLVPGRLIQMGSVDVHIGGCVSNTGLALKILGANVSLMGKIGNDDFGSIVSDQIKSHNAINSMSISGEEDTSYSVVIAPRGIDRIFLHHSGANNYFYEQDLDFDIIKDARLFHLGYPPLMKSLYADGGSELLKILQRVKSLGVATSLDMAAVDENDEAGKVDWEAILEKVLPYVDFFVPSIEELAYMIDRPRYREWIARADGRDVTSILSVEEDIVPLAQKLLAMGCKIVLLKCGVPGLFLASSDQETLEKIGERLEFNAGAWTGIRHFEPSFKPDKVLSGTGAGDTSIAAFLYAILNNYCWEDCMKYATATGASCVTAYDSLSGLKSFEELKKKMEQGWEKV</sequence>
<keyword evidence="5" id="KW-1185">Reference proteome</keyword>
<dbReference type="AlphaFoldDB" id="A0A4U8Q3J8"/>
<dbReference type="Pfam" id="PF00294">
    <property type="entry name" value="PfkB"/>
    <property type="match status" value="1"/>
</dbReference>
<evidence type="ECO:0000313" key="4">
    <source>
        <dbReference type="EMBL" id="TLC98532.1"/>
    </source>
</evidence>
<dbReference type="PANTHER" id="PTHR10584">
    <property type="entry name" value="SUGAR KINASE"/>
    <property type="match status" value="1"/>
</dbReference>
<proteinExistence type="predicted"/>
<comment type="caution">
    <text evidence="4">The sequence shown here is derived from an EMBL/GenBank/DDBJ whole genome shotgun (WGS) entry which is preliminary data.</text>
</comment>
<keyword evidence="2 4" id="KW-0418">Kinase</keyword>
<dbReference type="Gene3D" id="3.40.1190.20">
    <property type="match status" value="1"/>
</dbReference>
<dbReference type="OrthoDB" id="9813569at2"/>
<name>A0A4U8Q3J8_9FIRM</name>
<evidence type="ECO:0000256" key="2">
    <source>
        <dbReference type="ARBA" id="ARBA00022777"/>
    </source>
</evidence>
<dbReference type="PANTHER" id="PTHR10584:SF166">
    <property type="entry name" value="RIBOKINASE"/>
    <property type="match status" value="1"/>
</dbReference>
<dbReference type="InterPro" id="IPR029056">
    <property type="entry name" value="Ribokinase-like"/>
</dbReference>
<dbReference type="Proteomes" id="UP000306509">
    <property type="component" value="Unassembled WGS sequence"/>
</dbReference>
<accession>A0A4U8Q3J8</accession>
<evidence type="ECO:0000259" key="3">
    <source>
        <dbReference type="Pfam" id="PF00294"/>
    </source>
</evidence>
<dbReference type="GO" id="GO:0016301">
    <property type="term" value="F:kinase activity"/>
    <property type="evidence" value="ECO:0007669"/>
    <property type="project" value="UniProtKB-KW"/>
</dbReference>
<protein>
    <submittedName>
        <fullName evidence="4">Putative sugar kinase YdjH</fullName>
        <ecNumber evidence="4">2.7.1.-</ecNumber>
    </submittedName>
</protein>